<evidence type="ECO:0000313" key="3">
    <source>
        <dbReference type="Proteomes" id="UP001147746"/>
    </source>
</evidence>
<accession>A0A9W9GEC8</accession>
<reference evidence="2" key="2">
    <citation type="journal article" date="2023" name="IMA Fungus">
        <title>Comparative genomic study of the Penicillium genus elucidates a diverse pangenome and 15 lateral gene transfer events.</title>
        <authorList>
            <person name="Petersen C."/>
            <person name="Sorensen T."/>
            <person name="Nielsen M.R."/>
            <person name="Sondergaard T.E."/>
            <person name="Sorensen J.L."/>
            <person name="Fitzpatrick D.A."/>
            <person name="Frisvad J.C."/>
            <person name="Nielsen K.L."/>
        </authorList>
    </citation>
    <scope>NUCLEOTIDE SEQUENCE</scope>
    <source>
        <strain evidence="2">IBT 21472</strain>
    </source>
</reference>
<feature type="signal peptide" evidence="1">
    <location>
        <begin position="1"/>
        <end position="24"/>
    </location>
</feature>
<name>A0A9W9GEC8_9EURO</name>
<gene>
    <name evidence="2" type="ORF">N7476_004690</name>
</gene>
<evidence type="ECO:0000313" key="2">
    <source>
        <dbReference type="EMBL" id="KAJ5318270.1"/>
    </source>
</evidence>
<evidence type="ECO:0000256" key="1">
    <source>
        <dbReference type="SAM" id="SignalP"/>
    </source>
</evidence>
<dbReference type="AlphaFoldDB" id="A0A9W9GEC8"/>
<organism evidence="2 3">
    <name type="scientific">Penicillium atrosanguineum</name>
    <dbReference type="NCBI Taxonomy" id="1132637"/>
    <lineage>
        <taxon>Eukaryota</taxon>
        <taxon>Fungi</taxon>
        <taxon>Dikarya</taxon>
        <taxon>Ascomycota</taxon>
        <taxon>Pezizomycotina</taxon>
        <taxon>Eurotiomycetes</taxon>
        <taxon>Eurotiomycetidae</taxon>
        <taxon>Eurotiales</taxon>
        <taxon>Aspergillaceae</taxon>
        <taxon>Penicillium</taxon>
    </lineage>
</organism>
<keyword evidence="3" id="KW-1185">Reference proteome</keyword>
<evidence type="ECO:0008006" key="4">
    <source>
        <dbReference type="Google" id="ProtNLM"/>
    </source>
</evidence>
<reference evidence="2" key="1">
    <citation type="submission" date="2022-12" db="EMBL/GenBank/DDBJ databases">
        <authorList>
            <person name="Petersen C."/>
        </authorList>
    </citation>
    <scope>NUCLEOTIDE SEQUENCE</scope>
    <source>
        <strain evidence="2">IBT 21472</strain>
    </source>
</reference>
<comment type="caution">
    <text evidence="2">The sequence shown here is derived from an EMBL/GenBank/DDBJ whole genome shotgun (WGS) entry which is preliminary data.</text>
</comment>
<sequence>MYFKLSNSIVAFLFSLNVAGVVHGATTPGMLNSRSENKYHIVVYQNNRCTGESIAYSGNSGDCNNGLGNGGSGLQLLALENGGKLVFYGQPGCPDYEQFGSFIHANKTGLGCRPLNGNPVSFKFFGA</sequence>
<dbReference type="EMBL" id="JAPZBO010000004">
    <property type="protein sequence ID" value="KAJ5318270.1"/>
    <property type="molecule type" value="Genomic_DNA"/>
</dbReference>
<protein>
    <recommendedName>
        <fullName evidence="4">Secreted protein</fullName>
    </recommendedName>
</protein>
<feature type="chain" id="PRO_5041155133" description="Secreted protein" evidence="1">
    <location>
        <begin position="25"/>
        <end position="127"/>
    </location>
</feature>
<proteinExistence type="predicted"/>
<keyword evidence="1" id="KW-0732">Signal</keyword>
<dbReference type="Proteomes" id="UP001147746">
    <property type="component" value="Unassembled WGS sequence"/>
</dbReference>